<dbReference type="STRING" id="436017.A4RTB6"/>
<evidence type="ECO:0000313" key="2">
    <source>
        <dbReference type="EMBL" id="ABO94631.1"/>
    </source>
</evidence>
<organism evidence="2 3">
    <name type="scientific">Ostreococcus lucimarinus (strain CCE9901)</name>
    <dbReference type="NCBI Taxonomy" id="436017"/>
    <lineage>
        <taxon>Eukaryota</taxon>
        <taxon>Viridiplantae</taxon>
        <taxon>Chlorophyta</taxon>
        <taxon>Mamiellophyceae</taxon>
        <taxon>Mamiellales</taxon>
        <taxon>Bathycoccaceae</taxon>
        <taxon>Ostreococcus</taxon>
    </lineage>
</organism>
<dbReference type="SMART" id="SM00710">
    <property type="entry name" value="PbH1"/>
    <property type="match status" value="4"/>
</dbReference>
<dbReference type="Gene3D" id="2.160.20.10">
    <property type="entry name" value="Single-stranded right-handed beta-helix, Pectin lyase-like"/>
    <property type="match status" value="1"/>
</dbReference>
<dbReference type="Pfam" id="PF13229">
    <property type="entry name" value="Beta_helix"/>
    <property type="match status" value="1"/>
</dbReference>
<dbReference type="eggNOG" id="ENOG502S7HS">
    <property type="taxonomic scope" value="Eukaryota"/>
</dbReference>
<name>A4RTB6_OSTLU</name>
<dbReference type="GeneID" id="5000309"/>
<dbReference type="InterPro" id="IPR012334">
    <property type="entry name" value="Pectin_lyas_fold"/>
</dbReference>
<dbReference type="OrthoDB" id="427974at2759"/>
<dbReference type="HOGENOM" id="CLU_080568_0_0_1"/>
<keyword evidence="3" id="KW-1185">Reference proteome</keyword>
<feature type="domain" description="Right handed beta helix" evidence="1">
    <location>
        <begin position="141"/>
        <end position="297"/>
    </location>
</feature>
<reference evidence="2 3" key="1">
    <citation type="journal article" date="2007" name="Proc. Natl. Acad. Sci. U.S.A.">
        <title>The tiny eukaryote Ostreococcus provides genomic insights into the paradox of plankton speciation.</title>
        <authorList>
            <person name="Palenik B."/>
            <person name="Grimwood J."/>
            <person name="Aerts A."/>
            <person name="Rouze P."/>
            <person name="Salamov A."/>
            <person name="Putnam N."/>
            <person name="Dupont C."/>
            <person name="Jorgensen R."/>
            <person name="Derelle E."/>
            <person name="Rombauts S."/>
            <person name="Zhou K."/>
            <person name="Otillar R."/>
            <person name="Merchant S.S."/>
            <person name="Podell S."/>
            <person name="Gaasterland T."/>
            <person name="Napoli C."/>
            <person name="Gendler K."/>
            <person name="Manuell A."/>
            <person name="Tai V."/>
            <person name="Vallon O."/>
            <person name="Piganeau G."/>
            <person name="Jancek S."/>
            <person name="Heijde M."/>
            <person name="Jabbari K."/>
            <person name="Bowler C."/>
            <person name="Lohr M."/>
            <person name="Robbens S."/>
            <person name="Werner G."/>
            <person name="Dubchak I."/>
            <person name="Pazour G.J."/>
            <person name="Ren Q."/>
            <person name="Paulsen I."/>
            <person name="Delwiche C."/>
            <person name="Schmutz J."/>
            <person name="Rokhsar D."/>
            <person name="Van de Peer Y."/>
            <person name="Moreau H."/>
            <person name="Grigoriev I.V."/>
        </authorList>
    </citation>
    <scope>NUCLEOTIDE SEQUENCE [LARGE SCALE GENOMIC DNA]</scope>
    <source>
        <strain evidence="2 3">CCE9901</strain>
    </source>
</reference>
<evidence type="ECO:0000259" key="1">
    <source>
        <dbReference type="Pfam" id="PF13229"/>
    </source>
</evidence>
<dbReference type="AlphaFoldDB" id="A4RTB6"/>
<gene>
    <name evidence="2" type="ORF">OSTLU_29929</name>
</gene>
<dbReference type="OMA" id="VANISRC"/>
<dbReference type="RefSeq" id="XP_001416338.1">
    <property type="nucleotide sequence ID" value="XM_001416301.1"/>
</dbReference>
<dbReference type="Proteomes" id="UP000001568">
    <property type="component" value="Chromosome 2"/>
</dbReference>
<dbReference type="InterPro" id="IPR006626">
    <property type="entry name" value="PbH1"/>
</dbReference>
<dbReference type="KEGG" id="olu:OSTLU_29929"/>
<protein>
    <recommendedName>
        <fullName evidence="1">Right handed beta helix domain-containing protein</fullName>
    </recommendedName>
</protein>
<dbReference type="InterPro" id="IPR011050">
    <property type="entry name" value="Pectin_lyase_fold/virulence"/>
</dbReference>
<dbReference type="SUPFAM" id="SSF51126">
    <property type="entry name" value="Pectin lyase-like"/>
    <property type="match status" value="1"/>
</dbReference>
<evidence type="ECO:0000313" key="3">
    <source>
        <dbReference type="Proteomes" id="UP000001568"/>
    </source>
</evidence>
<dbReference type="InterPro" id="IPR039448">
    <property type="entry name" value="Beta_helix"/>
</dbReference>
<dbReference type="Gramene" id="ABO94631">
    <property type="protein sequence ID" value="ABO94631"/>
    <property type="gene ID" value="OSTLU_29929"/>
</dbReference>
<accession>A4RTB6</accession>
<proteinExistence type="predicted"/>
<dbReference type="EMBL" id="CP000582">
    <property type="protein sequence ID" value="ABO94631.1"/>
    <property type="molecule type" value="Genomic_DNA"/>
</dbReference>
<sequence length="301" mass="31031">MRAIRSTTPARGRAARDARARCERASKVSIAVKLNRRDFVRAVVVFESLRSPRADASDATASGNLASTVAVDGRAYASLREALANARSGSTVTLAAASAHEGTFAANVDGLTIDVADGGRATLSHFTSNPYESVLEIRGRGVVVKNLDVAHGSKSVANNYGVFAVEGSSATFESCAVKSTTGSGFAVEGGEVTLVDCVASGCASHGFVGLGDSTGLPGSGRATLERCTFDGNNANGALIRGGVVVHMRHCTLNGNKRYGVELIDCEGEIESSELRNNAKGSINATNGAETYVVVSNDVSVL</sequence>